<reference evidence="2 3" key="1">
    <citation type="submission" date="2015-03" db="EMBL/GenBank/DDBJ databases">
        <title>Genomics and transcriptomics of the oil-accumulating basidiomycete yeast T. oleaginosus allow insights into substrate utilization and the diverse evolutionary trajectories of mating systems in fungi.</title>
        <authorList>
            <consortium name="DOE Joint Genome Institute"/>
            <person name="Kourist R."/>
            <person name="Kracht O."/>
            <person name="Bracharz F."/>
            <person name="Lipzen A."/>
            <person name="Nolan M."/>
            <person name="Ohm R."/>
            <person name="Grigoriev I."/>
            <person name="Sun S."/>
            <person name="Heitman J."/>
            <person name="Bruck T."/>
            <person name="Nowrousian M."/>
        </authorList>
    </citation>
    <scope>NUCLEOTIDE SEQUENCE [LARGE SCALE GENOMIC DNA]</scope>
    <source>
        <strain evidence="2 3">IBC0246</strain>
    </source>
</reference>
<evidence type="ECO:0000313" key="3">
    <source>
        <dbReference type="Proteomes" id="UP000053611"/>
    </source>
</evidence>
<dbReference type="EMBL" id="KQ087209">
    <property type="protein sequence ID" value="KLT42106.1"/>
    <property type="molecule type" value="Genomic_DNA"/>
</dbReference>
<accession>A0A0J0XLW4</accession>
<dbReference type="AlphaFoldDB" id="A0A0J0XLW4"/>
<dbReference type="Proteomes" id="UP000053611">
    <property type="component" value="Unassembled WGS sequence"/>
</dbReference>
<dbReference type="GeneID" id="28983895"/>
<protein>
    <submittedName>
        <fullName evidence="2">Uncharacterized protein</fullName>
    </submittedName>
</protein>
<sequence>MASRFATFLYNTPSLSPSARPRESSSTLASTTTGLAIGAPAHRGRGGIADRDLRGAWRGVERRWTRRDRGC</sequence>
<evidence type="ECO:0000256" key="1">
    <source>
        <dbReference type="SAM" id="MobiDB-lite"/>
    </source>
</evidence>
<dbReference type="RefSeq" id="XP_018278597.1">
    <property type="nucleotide sequence ID" value="XM_018423292.1"/>
</dbReference>
<keyword evidence="3" id="KW-1185">Reference proteome</keyword>
<evidence type="ECO:0000313" key="2">
    <source>
        <dbReference type="EMBL" id="KLT42106.1"/>
    </source>
</evidence>
<feature type="region of interest" description="Disordered" evidence="1">
    <location>
        <begin position="1"/>
        <end position="49"/>
    </location>
</feature>
<gene>
    <name evidence="2" type="ORF">CC85DRAFT_285875</name>
</gene>
<feature type="compositionally biased region" description="Low complexity" evidence="1">
    <location>
        <begin position="24"/>
        <end position="36"/>
    </location>
</feature>
<organism evidence="2 3">
    <name type="scientific">Cutaneotrichosporon oleaginosum</name>
    <dbReference type="NCBI Taxonomy" id="879819"/>
    <lineage>
        <taxon>Eukaryota</taxon>
        <taxon>Fungi</taxon>
        <taxon>Dikarya</taxon>
        <taxon>Basidiomycota</taxon>
        <taxon>Agaricomycotina</taxon>
        <taxon>Tremellomycetes</taxon>
        <taxon>Trichosporonales</taxon>
        <taxon>Trichosporonaceae</taxon>
        <taxon>Cutaneotrichosporon</taxon>
    </lineage>
</organism>
<name>A0A0J0XLW4_9TREE</name>
<proteinExistence type="predicted"/>